<dbReference type="EMBL" id="PCHB01000002">
    <property type="protein sequence ID" value="PKU98547.1"/>
    <property type="molecule type" value="Genomic_DNA"/>
</dbReference>
<evidence type="ECO:0000256" key="4">
    <source>
        <dbReference type="ARBA" id="ARBA00022741"/>
    </source>
</evidence>
<accession>A0A2N3QZ25</accession>
<dbReference type="InterPro" id="IPR005702">
    <property type="entry name" value="Wzc-like_C"/>
</dbReference>
<dbReference type="CDD" id="cd05387">
    <property type="entry name" value="BY-kinase"/>
    <property type="match status" value="1"/>
</dbReference>
<evidence type="ECO:0000256" key="6">
    <source>
        <dbReference type="ARBA" id="ARBA00022840"/>
    </source>
</evidence>
<keyword evidence="10" id="KW-0472">Membrane</keyword>
<evidence type="ECO:0000259" key="11">
    <source>
        <dbReference type="Pfam" id="PF13614"/>
    </source>
</evidence>
<sequence>MAEYLNDQQAGGSVSGSSPDSNRHTVAEYLGTIRKHIVTLIVTFVLVVVAACVFTAMSPVKYSTTTKLFATYDSSSSSLNSAEQNSANSYIMSQIKSYPTLTTTQAVLQPVIEELHLNQTVNGLAGQITASNPTSTAFVNITVTSGNPKQAAEIANATAASLSNVVEKSLYTSGSQSAIKLSIVQPAQQPTVPSSPNWKFNVAAGVLAGLVVGVFMTLVKDKLSKTIQNEGEINEYIDAPIIGRVVEDPLLEDSKPVVVNEPGSSLAEDFRRIRTSLAFMAPVEGTNCRLLVITSAGPSEGKTTTSVNVAAALAENGAKVLLVDADLRHPSVANKLDIDGSAGLAHVLSGQASVKDVVQRYWRPNLHIMPAGPKPPNASTLLNSVIMTELLNNALQKYDYVIIDTAPMVVANDAVIFVRRGGALVMVCRRDKALKNDLEDIRQELDTLDQSVSGVIFNCAKENKKIGTVYGNYYYLSEQDEKKKKKNRFFKK</sequence>
<comment type="caution">
    <text evidence="12">The sequence shown here is derived from an EMBL/GenBank/DDBJ whole genome shotgun (WGS) entry which is preliminary data.</text>
</comment>
<evidence type="ECO:0000256" key="9">
    <source>
        <dbReference type="SAM" id="MobiDB-lite"/>
    </source>
</evidence>
<evidence type="ECO:0000313" key="13">
    <source>
        <dbReference type="Proteomes" id="UP000233783"/>
    </source>
</evidence>
<dbReference type="GO" id="GO:0005886">
    <property type="term" value="C:plasma membrane"/>
    <property type="evidence" value="ECO:0007669"/>
    <property type="project" value="TreeGrafter"/>
</dbReference>
<protein>
    <recommendedName>
        <fullName evidence="2">non-specific protein-tyrosine kinase</fullName>
        <ecNumber evidence="2">2.7.10.2</ecNumber>
    </recommendedName>
</protein>
<dbReference type="Pfam" id="PF13614">
    <property type="entry name" value="AAA_31"/>
    <property type="match status" value="1"/>
</dbReference>
<keyword evidence="10" id="KW-1133">Transmembrane helix</keyword>
<evidence type="ECO:0000313" key="12">
    <source>
        <dbReference type="EMBL" id="PKU98547.1"/>
    </source>
</evidence>
<feature type="compositionally biased region" description="Polar residues" evidence="9">
    <location>
        <begin position="1"/>
        <end position="20"/>
    </location>
</feature>
<reference evidence="12 13" key="1">
    <citation type="submission" date="2017-10" db="EMBL/GenBank/DDBJ databases">
        <title>Bifidobacterium genomics.</title>
        <authorList>
            <person name="Lugli G.A."/>
            <person name="Milani C."/>
            <person name="Mancabelli L."/>
        </authorList>
    </citation>
    <scope>NUCLEOTIDE SEQUENCE [LARGE SCALE GENOMIC DNA]</scope>
    <source>
        <strain evidence="12 13">1744B</strain>
    </source>
</reference>
<dbReference type="InterPro" id="IPR050445">
    <property type="entry name" value="Bact_polysacc_biosynth/exp"/>
</dbReference>
<evidence type="ECO:0000256" key="3">
    <source>
        <dbReference type="ARBA" id="ARBA00022679"/>
    </source>
</evidence>
<keyword evidence="10" id="KW-0812">Transmembrane</keyword>
<dbReference type="Gene3D" id="3.40.50.300">
    <property type="entry name" value="P-loop containing nucleotide triphosphate hydrolases"/>
    <property type="match status" value="1"/>
</dbReference>
<dbReference type="GO" id="GO:0005524">
    <property type="term" value="F:ATP binding"/>
    <property type="evidence" value="ECO:0007669"/>
    <property type="project" value="UniProtKB-KW"/>
</dbReference>
<dbReference type="EC" id="2.7.10.2" evidence="2"/>
<keyword evidence="5 12" id="KW-0418">Kinase</keyword>
<feature type="region of interest" description="Disordered" evidence="9">
    <location>
        <begin position="1"/>
        <end position="21"/>
    </location>
</feature>
<dbReference type="GO" id="GO:0004715">
    <property type="term" value="F:non-membrane spanning protein tyrosine kinase activity"/>
    <property type="evidence" value="ECO:0007669"/>
    <property type="project" value="UniProtKB-EC"/>
</dbReference>
<dbReference type="PANTHER" id="PTHR32309">
    <property type="entry name" value="TYROSINE-PROTEIN KINASE"/>
    <property type="match status" value="1"/>
</dbReference>
<comment type="catalytic activity">
    <reaction evidence="8">
        <text>L-tyrosyl-[protein] + ATP = O-phospho-L-tyrosyl-[protein] + ADP + H(+)</text>
        <dbReference type="Rhea" id="RHEA:10596"/>
        <dbReference type="Rhea" id="RHEA-COMP:10136"/>
        <dbReference type="Rhea" id="RHEA-COMP:20101"/>
        <dbReference type="ChEBI" id="CHEBI:15378"/>
        <dbReference type="ChEBI" id="CHEBI:30616"/>
        <dbReference type="ChEBI" id="CHEBI:46858"/>
        <dbReference type="ChEBI" id="CHEBI:61978"/>
        <dbReference type="ChEBI" id="CHEBI:456216"/>
        <dbReference type="EC" id="2.7.10.2"/>
    </reaction>
</comment>
<organism evidence="12 13">
    <name type="scientific">Bifidobacterium pseudolongum subsp. globosum</name>
    <dbReference type="NCBI Taxonomy" id="1690"/>
    <lineage>
        <taxon>Bacteria</taxon>
        <taxon>Bacillati</taxon>
        <taxon>Actinomycetota</taxon>
        <taxon>Actinomycetes</taxon>
        <taxon>Bifidobacteriales</taxon>
        <taxon>Bifidobacteriaceae</taxon>
        <taxon>Bifidobacterium</taxon>
    </lineage>
</organism>
<comment type="similarity">
    <text evidence="1">Belongs to the CpsD/CapB family.</text>
</comment>
<dbReference type="SUPFAM" id="SSF52540">
    <property type="entry name" value="P-loop containing nucleoside triphosphate hydrolases"/>
    <property type="match status" value="1"/>
</dbReference>
<evidence type="ECO:0000256" key="7">
    <source>
        <dbReference type="ARBA" id="ARBA00023137"/>
    </source>
</evidence>
<dbReference type="InterPro" id="IPR027417">
    <property type="entry name" value="P-loop_NTPase"/>
</dbReference>
<gene>
    <name evidence="12" type="ORF">CQR56_0106</name>
</gene>
<feature type="domain" description="AAA" evidence="11">
    <location>
        <begin position="301"/>
        <end position="408"/>
    </location>
</feature>
<proteinExistence type="inferred from homology"/>
<evidence type="ECO:0000256" key="8">
    <source>
        <dbReference type="ARBA" id="ARBA00051245"/>
    </source>
</evidence>
<evidence type="ECO:0000256" key="10">
    <source>
        <dbReference type="SAM" id="Phobius"/>
    </source>
</evidence>
<dbReference type="AlphaFoldDB" id="A0A2N3QZ25"/>
<keyword evidence="6" id="KW-0067">ATP-binding</keyword>
<feature type="transmembrane region" description="Helical" evidence="10">
    <location>
        <begin position="200"/>
        <end position="219"/>
    </location>
</feature>
<dbReference type="NCBIfam" id="TIGR01007">
    <property type="entry name" value="eps_fam"/>
    <property type="match status" value="1"/>
</dbReference>
<feature type="transmembrane region" description="Helical" evidence="10">
    <location>
        <begin position="37"/>
        <end position="57"/>
    </location>
</feature>
<dbReference type="RefSeq" id="WP_101393060.1">
    <property type="nucleotide sequence ID" value="NZ_PCHB01000002.1"/>
</dbReference>
<evidence type="ECO:0000256" key="1">
    <source>
        <dbReference type="ARBA" id="ARBA00007316"/>
    </source>
</evidence>
<dbReference type="InterPro" id="IPR025669">
    <property type="entry name" value="AAA_dom"/>
</dbReference>
<evidence type="ECO:0000256" key="2">
    <source>
        <dbReference type="ARBA" id="ARBA00011903"/>
    </source>
</evidence>
<name>A0A2N3QZ25_9BIFI</name>
<dbReference type="Proteomes" id="UP000233783">
    <property type="component" value="Unassembled WGS sequence"/>
</dbReference>
<keyword evidence="3" id="KW-0808">Transferase</keyword>
<evidence type="ECO:0000256" key="5">
    <source>
        <dbReference type="ARBA" id="ARBA00022777"/>
    </source>
</evidence>
<dbReference type="PANTHER" id="PTHR32309:SF13">
    <property type="entry name" value="FERRIC ENTEROBACTIN TRANSPORT PROTEIN FEPE"/>
    <property type="match status" value="1"/>
</dbReference>
<keyword evidence="4" id="KW-0547">Nucleotide-binding</keyword>
<keyword evidence="7" id="KW-0829">Tyrosine-protein kinase</keyword>